<name>A0A5J9TV75_9POAL</name>
<dbReference type="AlphaFoldDB" id="A0A5J9TV75"/>
<keyword evidence="1" id="KW-0472">Membrane</keyword>
<dbReference type="Gramene" id="TVU15205">
    <property type="protein sequence ID" value="TVU15205"/>
    <property type="gene ID" value="EJB05_38712"/>
</dbReference>
<protein>
    <submittedName>
        <fullName evidence="2">Uncharacterized protein</fullName>
    </submittedName>
</protein>
<keyword evidence="1" id="KW-1133">Transmembrane helix</keyword>
<gene>
    <name evidence="2" type="ORF">EJB05_38712</name>
</gene>
<evidence type="ECO:0000313" key="2">
    <source>
        <dbReference type="EMBL" id="TVU15205.1"/>
    </source>
</evidence>
<proteinExistence type="predicted"/>
<dbReference type="EMBL" id="RWGY01000031">
    <property type="protein sequence ID" value="TVU15205.1"/>
    <property type="molecule type" value="Genomic_DNA"/>
</dbReference>
<evidence type="ECO:0000313" key="3">
    <source>
        <dbReference type="Proteomes" id="UP000324897"/>
    </source>
</evidence>
<dbReference type="Proteomes" id="UP000324897">
    <property type="component" value="Unassembled WGS sequence"/>
</dbReference>
<dbReference type="PANTHER" id="PTHR33727:SF14">
    <property type="entry name" value="OS04G0518650 PROTEIN"/>
    <property type="match status" value="1"/>
</dbReference>
<dbReference type="PANTHER" id="PTHR33727">
    <property type="entry name" value="OS07G0446900 PROTEIN"/>
    <property type="match status" value="1"/>
</dbReference>
<sequence>MRQKVHLLAHPSLTGPLLPTFGSEGGELRRRLPCRVPGLAGRTRSTRMNWIGRKIHLYNVSIGLYMLDCNLKTLFQGGDYLMQGNPPKPLNSKSSTRNNEQCRAIAPPPPVITSLAIAIRVLVPVLIVSSTTARGACVSICLLDVALCLSGKKRKRERQEGSAMFELVISIPAILLLIIVALGCYLFGRNRGRAEAAAPPQFAPPAPPPELK</sequence>
<keyword evidence="3" id="KW-1185">Reference proteome</keyword>
<reference evidence="2 3" key="1">
    <citation type="journal article" date="2019" name="Sci. Rep.">
        <title>A high-quality genome of Eragrostis curvula grass provides insights into Poaceae evolution and supports new strategies to enhance forage quality.</title>
        <authorList>
            <person name="Carballo J."/>
            <person name="Santos B.A.C.M."/>
            <person name="Zappacosta D."/>
            <person name="Garbus I."/>
            <person name="Selva J.P."/>
            <person name="Gallo C.A."/>
            <person name="Diaz A."/>
            <person name="Albertini E."/>
            <person name="Caccamo M."/>
            <person name="Echenique V."/>
        </authorList>
    </citation>
    <scope>NUCLEOTIDE SEQUENCE [LARGE SCALE GENOMIC DNA]</scope>
    <source>
        <strain evidence="3">cv. Victoria</strain>
        <tissue evidence="2">Leaf</tissue>
    </source>
</reference>
<comment type="caution">
    <text evidence="2">The sequence shown here is derived from an EMBL/GenBank/DDBJ whole genome shotgun (WGS) entry which is preliminary data.</text>
</comment>
<accession>A0A5J9TV75</accession>
<feature type="non-terminal residue" evidence="2">
    <location>
        <position position="1"/>
    </location>
</feature>
<keyword evidence="1" id="KW-0812">Transmembrane</keyword>
<organism evidence="2 3">
    <name type="scientific">Eragrostis curvula</name>
    <name type="common">weeping love grass</name>
    <dbReference type="NCBI Taxonomy" id="38414"/>
    <lineage>
        <taxon>Eukaryota</taxon>
        <taxon>Viridiplantae</taxon>
        <taxon>Streptophyta</taxon>
        <taxon>Embryophyta</taxon>
        <taxon>Tracheophyta</taxon>
        <taxon>Spermatophyta</taxon>
        <taxon>Magnoliopsida</taxon>
        <taxon>Liliopsida</taxon>
        <taxon>Poales</taxon>
        <taxon>Poaceae</taxon>
        <taxon>PACMAD clade</taxon>
        <taxon>Chloridoideae</taxon>
        <taxon>Eragrostideae</taxon>
        <taxon>Eragrostidinae</taxon>
        <taxon>Eragrostis</taxon>
    </lineage>
</organism>
<feature type="transmembrane region" description="Helical" evidence="1">
    <location>
        <begin position="163"/>
        <end position="188"/>
    </location>
</feature>
<evidence type="ECO:0000256" key="1">
    <source>
        <dbReference type="SAM" id="Phobius"/>
    </source>
</evidence>